<dbReference type="PANTHER" id="PTHR10961">
    <property type="entry name" value="PEROXISOMAL SARCOSINE OXIDASE"/>
    <property type="match status" value="1"/>
</dbReference>
<dbReference type="InterPro" id="IPR006076">
    <property type="entry name" value="FAD-dep_OxRdtase"/>
</dbReference>
<feature type="domain" description="FAD dependent oxidoreductase" evidence="5">
    <location>
        <begin position="3"/>
        <end position="362"/>
    </location>
</feature>
<keyword evidence="4 6" id="KW-0560">Oxidoreductase</keyword>
<dbReference type="Gene3D" id="3.50.50.60">
    <property type="entry name" value="FAD/NAD(P)-binding domain"/>
    <property type="match status" value="1"/>
</dbReference>
<evidence type="ECO:0000259" key="5">
    <source>
        <dbReference type="Pfam" id="PF01266"/>
    </source>
</evidence>
<dbReference type="InterPro" id="IPR036188">
    <property type="entry name" value="FAD/NAD-bd_sf"/>
</dbReference>
<dbReference type="GO" id="GO:0008115">
    <property type="term" value="F:sarcosine oxidase activity"/>
    <property type="evidence" value="ECO:0007669"/>
    <property type="project" value="UniProtKB-EC"/>
</dbReference>
<name>A0A7W4UR98_9MICO</name>
<proteinExistence type="predicted"/>
<dbReference type="PANTHER" id="PTHR10961:SF7">
    <property type="entry name" value="FAD DEPENDENT OXIDOREDUCTASE DOMAIN-CONTAINING PROTEIN"/>
    <property type="match status" value="1"/>
</dbReference>
<dbReference type="EMBL" id="JACHWJ010000005">
    <property type="protein sequence ID" value="MBB2958933.1"/>
    <property type="molecule type" value="Genomic_DNA"/>
</dbReference>
<protein>
    <submittedName>
        <fullName evidence="6">Sarcosine oxidase</fullName>
        <ecNumber evidence="6">1.5.3.1</ecNumber>
    </submittedName>
</protein>
<keyword evidence="7" id="KW-1185">Reference proteome</keyword>
<sequence length="383" mass="40575">MTDTIVIGAGLAGASAAWHLAERGHHVTVLERTTPANEHGSSHGSARIFRYAYPEQVYTDLVVRSKAGWDELQRVSGSQLIRSTGALDHGDIRNPTALARVLEAAGVEHELLSAAAAQERWPQFRFETDVLWHPGAGVLDAGGTVNAMLATASATGRLDLRTSWPVARVDRSGSGYLVHSATGETAEADGIVVAAGGWLPALLGELSLPSAFLAQFPELEVRQEQAFHFPYLDPGDAGADADPWPTFISKSHKLQTYGLPGGRDADWRGQKVAQFNGGKLIDSALQQDGVVDAANRRALIAYAEEFLPGVVPEPYAETTCLFTTTPTEDFVIDRVDNLVVLSACSGHGGKFAPLLGELAADLITGSGSVPDEFRVGAETGATA</sequence>
<keyword evidence="2" id="KW-0285">Flavoprotein</keyword>
<dbReference type="Proteomes" id="UP000545286">
    <property type="component" value="Unassembled WGS sequence"/>
</dbReference>
<comment type="caution">
    <text evidence="6">The sequence shown here is derived from an EMBL/GenBank/DDBJ whole genome shotgun (WGS) entry which is preliminary data.</text>
</comment>
<gene>
    <name evidence="6" type="ORF">FHX72_003085</name>
</gene>
<evidence type="ECO:0000256" key="1">
    <source>
        <dbReference type="ARBA" id="ARBA00001974"/>
    </source>
</evidence>
<dbReference type="Pfam" id="PF01266">
    <property type="entry name" value="DAO"/>
    <property type="match status" value="1"/>
</dbReference>
<dbReference type="RefSeq" id="WP_183626129.1">
    <property type="nucleotide sequence ID" value="NZ_JACHWJ010000005.1"/>
</dbReference>
<dbReference type="EC" id="1.5.3.1" evidence="6"/>
<evidence type="ECO:0000313" key="7">
    <source>
        <dbReference type="Proteomes" id="UP000545286"/>
    </source>
</evidence>
<dbReference type="Gene3D" id="3.30.9.10">
    <property type="entry name" value="D-Amino Acid Oxidase, subunit A, domain 2"/>
    <property type="match status" value="1"/>
</dbReference>
<dbReference type="SUPFAM" id="SSF51905">
    <property type="entry name" value="FAD/NAD(P)-binding domain"/>
    <property type="match status" value="1"/>
</dbReference>
<dbReference type="AlphaFoldDB" id="A0A7W4UR98"/>
<dbReference type="GO" id="GO:0050660">
    <property type="term" value="F:flavin adenine dinucleotide binding"/>
    <property type="evidence" value="ECO:0007669"/>
    <property type="project" value="InterPro"/>
</dbReference>
<dbReference type="SUPFAM" id="SSF54373">
    <property type="entry name" value="FAD-linked reductases, C-terminal domain"/>
    <property type="match status" value="1"/>
</dbReference>
<organism evidence="6 7">
    <name type="scientific">Pseudoclavibacter helvolus</name>
    <dbReference type="NCBI Taxonomy" id="255205"/>
    <lineage>
        <taxon>Bacteria</taxon>
        <taxon>Bacillati</taxon>
        <taxon>Actinomycetota</taxon>
        <taxon>Actinomycetes</taxon>
        <taxon>Micrococcales</taxon>
        <taxon>Microbacteriaceae</taxon>
        <taxon>Pseudoclavibacter</taxon>
    </lineage>
</organism>
<comment type="cofactor">
    <cofactor evidence="1">
        <name>FAD</name>
        <dbReference type="ChEBI" id="CHEBI:57692"/>
    </cofactor>
</comment>
<evidence type="ECO:0000256" key="3">
    <source>
        <dbReference type="ARBA" id="ARBA00022827"/>
    </source>
</evidence>
<evidence type="ECO:0000313" key="6">
    <source>
        <dbReference type="EMBL" id="MBB2958933.1"/>
    </source>
</evidence>
<accession>A0A7W4UR98</accession>
<evidence type="ECO:0000256" key="4">
    <source>
        <dbReference type="ARBA" id="ARBA00023002"/>
    </source>
</evidence>
<reference evidence="6 7" key="1">
    <citation type="submission" date="2020-08" db="EMBL/GenBank/DDBJ databases">
        <title>Sequencing the genomes of 1000 actinobacteria strains.</title>
        <authorList>
            <person name="Klenk H.-P."/>
        </authorList>
    </citation>
    <scope>NUCLEOTIDE SEQUENCE [LARGE SCALE GENOMIC DNA]</scope>
    <source>
        <strain evidence="6 7">DSM 20419</strain>
    </source>
</reference>
<keyword evidence="3" id="KW-0274">FAD</keyword>
<evidence type="ECO:0000256" key="2">
    <source>
        <dbReference type="ARBA" id="ARBA00022630"/>
    </source>
</evidence>
<dbReference type="InterPro" id="IPR045170">
    <property type="entry name" value="MTOX"/>
</dbReference>